<dbReference type="SMART" id="SM00401">
    <property type="entry name" value="ZnF_GATA"/>
    <property type="match status" value="2"/>
</dbReference>
<dbReference type="GO" id="GO:0000978">
    <property type="term" value="F:RNA polymerase II cis-regulatory region sequence-specific DNA binding"/>
    <property type="evidence" value="ECO:0007669"/>
    <property type="project" value="TreeGrafter"/>
</dbReference>
<feature type="region of interest" description="Disordered" evidence="7">
    <location>
        <begin position="367"/>
        <end position="387"/>
    </location>
</feature>
<proteinExistence type="predicted"/>
<dbReference type="STRING" id="68775.A0A5C3LKK6"/>
<keyword evidence="4" id="KW-0862">Zinc</keyword>
<evidence type="ECO:0000259" key="8">
    <source>
        <dbReference type="PROSITE" id="PS50114"/>
    </source>
</evidence>
<evidence type="ECO:0000256" key="1">
    <source>
        <dbReference type="ARBA" id="ARBA00004123"/>
    </source>
</evidence>
<keyword evidence="2" id="KW-0479">Metal-binding</keyword>
<dbReference type="PROSITE" id="PS00344">
    <property type="entry name" value="GATA_ZN_FINGER_1"/>
    <property type="match status" value="1"/>
</dbReference>
<keyword evidence="10" id="KW-1185">Reference proteome</keyword>
<dbReference type="GO" id="GO:0008270">
    <property type="term" value="F:zinc ion binding"/>
    <property type="evidence" value="ECO:0007669"/>
    <property type="project" value="UniProtKB-KW"/>
</dbReference>
<dbReference type="Proteomes" id="UP000308652">
    <property type="component" value="Unassembled WGS sequence"/>
</dbReference>
<dbReference type="GO" id="GO:0000981">
    <property type="term" value="F:DNA-binding transcription factor activity, RNA polymerase II-specific"/>
    <property type="evidence" value="ECO:0007669"/>
    <property type="project" value="TreeGrafter"/>
</dbReference>
<dbReference type="GO" id="GO:0005634">
    <property type="term" value="C:nucleus"/>
    <property type="evidence" value="ECO:0007669"/>
    <property type="project" value="UniProtKB-SubCell"/>
</dbReference>
<comment type="subcellular location">
    <subcellularLocation>
        <location evidence="1">Nucleus</location>
    </subcellularLocation>
</comment>
<dbReference type="SUPFAM" id="SSF57716">
    <property type="entry name" value="Glucocorticoid receptor-like (DNA-binding domain)"/>
    <property type="match status" value="2"/>
</dbReference>
<dbReference type="GO" id="GO:0045944">
    <property type="term" value="P:positive regulation of transcription by RNA polymerase II"/>
    <property type="evidence" value="ECO:0007669"/>
    <property type="project" value="TreeGrafter"/>
</dbReference>
<feature type="region of interest" description="Disordered" evidence="7">
    <location>
        <begin position="227"/>
        <end position="263"/>
    </location>
</feature>
<keyword evidence="5" id="KW-0539">Nucleus</keyword>
<evidence type="ECO:0000256" key="5">
    <source>
        <dbReference type="ARBA" id="ARBA00023242"/>
    </source>
</evidence>
<name>A0A5C3LKK6_9AGAR</name>
<evidence type="ECO:0000256" key="3">
    <source>
        <dbReference type="ARBA" id="ARBA00022771"/>
    </source>
</evidence>
<evidence type="ECO:0000256" key="7">
    <source>
        <dbReference type="SAM" id="MobiDB-lite"/>
    </source>
</evidence>
<feature type="compositionally biased region" description="Polar residues" evidence="7">
    <location>
        <begin position="242"/>
        <end position="251"/>
    </location>
</feature>
<feature type="compositionally biased region" description="Polar residues" evidence="7">
    <location>
        <begin position="38"/>
        <end position="50"/>
    </location>
</feature>
<feature type="region of interest" description="Disordered" evidence="7">
    <location>
        <begin position="93"/>
        <end position="118"/>
    </location>
</feature>
<dbReference type="InterPro" id="IPR039355">
    <property type="entry name" value="Transcription_factor_GATA"/>
</dbReference>
<evidence type="ECO:0000256" key="6">
    <source>
        <dbReference type="PROSITE-ProRule" id="PRU00094"/>
    </source>
</evidence>
<dbReference type="CDD" id="cd00202">
    <property type="entry name" value="ZnF_GATA"/>
    <property type="match status" value="2"/>
</dbReference>
<feature type="compositionally biased region" description="Polar residues" evidence="7">
    <location>
        <begin position="1"/>
        <end position="13"/>
    </location>
</feature>
<gene>
    <name evidence="9" type="ORF">BDQ12DRAFT_691316</name>
</gene>
<feature type="compositionally biased region" description="Low complexity" evidence="7">
    <location>
        <begin position="20"/>
        <end position="31"/>
    </location>
</feature>
<dbReference type="GO" id="GO:0045165">
    <property type="term" value="P:cell fate commitment"/>
    <property type="evidence" value="ECO:0007669"/>
    <property type="project" value="TreeGrafter"/>
</dbReference>
<protein>
    <recommendedName>
        <fullName evidence="8">GATA-type domain-containing protein</fullName>
    </recommendedName>
</protein>
<feature type="region of interest" description="Disordered" evidence="7">
    <location>
        <begin position="1"/>
        <end position="50"/>
    </location>
</feature>
<dbReference type="GO" id="GO:0000122">
    <property type="term" value="P:negative regulation of transcription by RNA polymerase II"/>
    <property type="evidence" value="ECO:0007669"/>
    <property type="project" value="TreeGrafter"/>
</dbReference>
<organism evidence="9 10">
    <name type="scientific">Crucibulum laeve</name>
    <dbReference type="NCBI Taxonomy" id="68775"/>
    <lineage>
        <taxon>Eukaryota</taxon>
        <taxon>Fungi</taxon>
        <taxon>Dikarya</taxon>
        <taxon>Basidiomycota</taxon>
        <taxon>Agaricomycotina</taxon>
        <taxon>Agaricomycetes</taxon>
        <taxon>Agaricomycetidae</taxon>
        <taxon>Agaricales</taxon>
        <taxon>Agaricineae</taxon>
        <taxon>Nidulariaceae</taxon>
        <taxon>Crucibulum</taxon>
    </lineage>
</organism>
<feature type="compositionally biased region" description="Low complexity" evidence="7">
    <location>
        <begin position="96"/>
        <end position="107"/>
    </location>
</feature>
<evidence type="ECO:0000256" key="2">
    <source>
        <dbReference type="ARBA" id="ARBA00022723"/>
    </source>
</evidence>
<dbReference type="InterPro" id="IPR013088">
    <property type="entry name" value="Znf_NHR/GATA"/>
</dbReference>
<keyword evidence="3 6" id="KW-0863">Zinc-finger</keyword>
<feature type="domain" description="GATA-type" evidence="8">
    <location>
        <begin position="264"/>
        <end position="307"/>
    </location>
</feature>
<dbReference type="Gene3D" id="3.30.50.10">
    <property type="entry name" value="Erythroid Transcription Factor GATA-1, subunit A"/>
    <property type="match status" value="2"/>
</dbReference>
<accession>A0A5C3LKK6</accession>
<dbReference type="AlphaFoldDB" id="A0A5C3LKK6"/>
<feature type="compositionally biased region" description="Pro residues" evidence="7">
    <location>
        <begin position="227"/>
        <end position="240"/>
    </location>
</feature>
<evidence type="ECO:0000313" key="10">
    <source>
        <dbReference type="Proteomes" id="UP000308652"/>
    </source>
</evidence>
<feature type="domain" description="GATA-type" evidence="8">
    <location>
        <begin position="326"/>
        <end position="379"/>
    </location>
</feature>
<evidence type="ECO:0000313" key="9">
    <source>
        <dbReference type="EMBL" id="TFK33255.1"/>
    </source>
</evidence>
<dbReference type="EMBL" id="ML213651">
    <property type="protein sequence ID" value="TFK33255.1"/>
    <property type="molecule type" value="Genomic_DNA"/>
</dbReference>
<sequence length="387" mass="42770">MQREQSTQSSNRRSVGGYESSYSSSTLSSPSPMHRGSWPTTQYYSGGVDSSNDHQYSYSRRFSLPAQERSWNRLPYSAMREVTESYGAVDGRSILHSSAPSPHSSPSWTNAQNFTPPPATPALPEFHHPLSSQYGAPQGLSTMTEEPYGWDEGNLATFPPTGVEVHPNTHTSQTSYPSNSLNVDIPPFNTRSWDDMLLTALDSSSSYTPQHGVALNGYTFPHCMPVSPSPSPSPVYPPSLPRNSPCSSGKSTPPEPHKTTVDRTGAVKKCSHCQATSTPLWRREPTTLKPLCNACGLYLQQRNKLRPQELIDADADDQDSDDSDQNYVGPECTHCRTHHTSVWRRSKTGEQLCNACGVYARLRGKPRPLSLKRNKIKPRSKHPPVAK</sequence>
<reference evidence="9 10" key="1">
    <citation type="journal article" date="2019" name="Nat. Ecol. Evol.">
        <title>Megaphylogeny resolves global patterns of mushroom evolution.</title>
        <authorList>
            <person name="Varga T."/>
            <person name="Krizsan K."/>
            <person name="Foldi C."/>
            <person name="Dima B."/>
            <person name="Sanchez-Garcia M."/>
            <person name="Sanchez-Ramirez S."/>
            <person name="Szollosi G.J."/>
            <person name="Szarkandi J.G."/>
            <person name="Papp V."/>
            <person name="Albert L."/>
            <person name="Andreopoulos W."/>
            <person name="Angelini C."/>
            <person name="Antonin V."/>
            <person name="Barry K.W."/>
            <person name="Bougher N.L."/>
            <person name="Buchanan P."/>
            <person name="Buyck B."/>
            <person name="Bense V."/>
            <person name="Catcheside P."/>
            <person name="Chovatia M."/>
            <person name="Cooper J."/>
            <person name="Damon W."/>
            <person name="Desjardin D."/>
            <person name="Finy P."/>
            <person name="Geml J."/>
            <person name="Haridas S."/>
            <person name="Hughes K."/>
            <person name="Justo A."/>
            <person name="Karasinski D."/>
            <person name="Kautmanova I."/>
            <person name="Kiss B."/>
            <person name="Kocsube S."/>
            <person name="Kotiranta H."/>
            <person name="LaButti K.M."/>
            <person name="Lechner B.E."/>
            <person name="Liimatainen K."/>
            <person name="Lipzen A."/>
            <person name="Lukacs Z."/>
            <person name="Mihaltcheva S."/>
            <person name="Morgado L.N."/>
            <person name="Niskanen T."/>
            <person name="Noordeloos M.E."/>
            <person name="Ohm R.A."/>
            <person name="Ortiz-Santana B."/>
            <person name="Ovrebo C."/>
            <person name="Racz N."/>
            <person name="Riley R."/>
            <person name="Savchenko A."/>
            <person name="Shiryaev A."/>
            <person name="Soop K."/>
            <person name="Spirin V."/>
            <person name="Szebenyi C."/>
            <person name="Tomsovsky M."/>
            <person name="Tulloss R.E."/>
            <person name="Uehling J."/>
            <person name="Grigoriev I.V."/>
            <person name="Vagvolgyi C."/>
            <person name="Papp T."/>
            <person name="Martin F.M."/>
            <person name="Miettinen O."/>
            <person name="Hibbett D.S."/>
            <person name="Nagy L.G."/>
        </authorList>
    </citation>
    <scope>NUCLEOTIDE SEQUENCE [LARGE SCALE GENOMIC DNA]</scope>
    <source>
        <strain evidence="9 10">CBS 166.37</strain>
    </source>
</reference>
<dbReference type="InterPro" id="IPR000679">
    <property type="entry name" value="Znf_GATA"/>
</dbReference>
<dbReference type="PROSITE" id="PS50114">
    <property type="entry name" value="GATA_ZN_FINGER_2"/>
    <property type="match status" value="2"/>
</dbReference>
<dbReference type="PANTHER" id="PTHR10071">
    <property type="entry name" value="TRANSCRIPTION FACTOR GATA FAMILY MEMBER"/>
    <property type="match status" value="1"/>
</dbReference>
<dbReference type="PANTHER" id="PTHR10071:SF281">
    <property type="entry name" value="BOX A-BINDING FACTOR-RELATED"/>
    <property type="match status" value="1"/>
</dbReference>
<dbReference type="Pfam" id="PF00320">
    <property type="entry name" value="GATA"/>
    <property type="match status" value="2"/>
</dbReference>
<dbReference type="OrthoDB" id="515401at2759"/>
<evidence type="ECO:0000256" key="4">
    <source>
        <dbReference type="ARBA" id="ARBA00022833"/>
    </source>
</evidence>
<dbReference type="PRINTS" id="PR00619">
    <property type="entry name" value="GATAZNFINGER"/>
</dbReference>